<dbReference type="GO" id="GO:0000307">
    <property type="term" value="C:cyclin-dependent protein kinase holoenzyme complex"/>
    <property type="evidence" value="ECO:0007669"/>
    <property type="project" value="TreeGrafter"/>
</dbReference>
<evidence type="ECO:0000313" key="3">
    <source>
        <dbReference type="EMBL" id="VDM25746.1"/>
    </source>
</evidence>
<dbReference type="WBParaSite" id="TTAC_0000485201-mRNA-1">
    <property type="protein sequence ID" value="TTAC_0000485201-mRNA-1"/>
    <property type="gene ID" value="TTAC_0000485201"/>
</dbReference>
<dbReference type="Gene3D" id="1.10.472.10">
    <property type="entry name" value="Cyclin-like"/>
    <property type="match status" value="1"/>
</dbReference>
<dbReference type="Proteomes" id="UP000274429">
    <property type="component" value="Unassembled WGS sequence"/>
</dbReference>
<dbReference type="CDD" id="cd20557">
    <property type="entry name" value="CYCLIN_ScPCL1-like"/>
    <property type="match status" value="1"/>
</dbReference>
<organism evidence="5">
    <name type="scientific">Hydatigena taeniaeformis</name>
    <name type="common">Feline tapeworm</name>
    <name type="synonym">Taenia taeniaeformis</name>
    <dbReference type="NCBI Taxonomy" id="6205"/>
    <lineage>
        <taxon>Eukaryota</taxon>
        <taxon>Metazoa</taxon>
        <taxon>Spiralia</taxon>
        <taxon>Lophotrochozoa</taxon>
        <taxon>Platyhelminthes</taxon>
        <taxon>Cestoda</taxon>
        <taxon>Eucestoda</taxon>
        <taxon>Cyclophyllidea</taxon>
        <taxon>Taeniidae</taxon>
        <taxon>Hydatigera</taxon>
    </lineage>
</organism>
<keyword evidence="4" id="KW-1185">Reference proteome</keyword>
<dbReference type="GO" id="GO:0019901">
    <property type="term" value="F:protein kinase binding"/>
    <property type="evidence" value="ECO:0007669"/>
    <property type="project" value="InterPro"/>
</dbReference>
<dbReference type="Pfam" id="PF08613">
    <property type="entry name" value="Cyclin"/>
    <property type="match status" value="1"/>
</dbReference>
<sequence length="325" mass="36052">MARFVGRREEAVFLSPFGFSDLPKGGSLLSKRVIDIVNSATERQLGRLDIYTFSEFLSKVTSTTLITALILVDKFRQLDPKPLLFYEITATELLIVATLAASKFLHDTDTEEGLSNGAWASTFDIDLKALNAMEIRFFSALHWNLFVSKSDFNDFLMNRFAAPVPSGKVVRNRSKRQHPDPIVRGISSTSFRQKRGKSLPRWSLAKAMAMCAAAFLAFSHPGMSNISDDSYMELLLASSSLTSPTSSPEIPDLSSLLADRLMVLSVSGFNYTMPGFHSCRNAPNDSRFSHAPEERLHHNSTNAIHTHLHVQKPNFVPTLLVVGVS</sequence>
<dbReference type="STRING" id="6205.A0A0R3WVR2"/>
<protein>
    <recommendedName>
        <fullName evidence="2">Protein CNPPD1</fullName>
    </recommendedName>
</protein>
<comment type="similarity">
    <text evidence="1">Belongs to the CNPPD1 family.</text>
</comment>
<dbReference type="PANTHER" id="PTHR15615">
    <property type="match status" value="1"/>
</dbReference>
<evidence type="ECO:0000313" key="5">
    <source>
        <dbReference type="WBParaSite" id="TTAC_0000485201-mRNA-1"/>
    </source>
</evidence>
<accession>A0A0R3WVR2</accession>
<dbReference type="GO" id="GO:0016538">
    <property type="term" value="F:cyclin-dependent protein serine/threonine kinase regulator activity"/>
    <property type="evidence" value="ECO:0007669"/>
    <property type="project" value="TreeGrafter"/>
</dbReference>
<dbReference type="AlphaFoldDB" id="A0A0R3WVR2"/>
<name>A0A0R3WVR2_HYDTA</name>
<evidence type="ECO:0000256" key="2">
    <source>
        <dbReference type="ARBA" id="ARBA00040808"/>
    </source>
</evidence>
<evidence type="ECO:0000313" key="4">
    <source>
        <dbReference type="Proteomes" id="UP000274429"/>
    </source>
</evidence>
<dbReference type="InterPro" id="IPR013922">
    <property type="entry name" value="Cyclin_PHO80-like"/>
</dbReference>
<dbReference type="OrthoDB" id="244495at2759"/>
<reference evidence="5" key="1">
    <citation type="submission" date="2017-02" db="UniProtKB">
        <authorList>
            <consortium name="WormBaseParasite"/>
        </authorList>
    </citation>
    <scope>IDENTIFICATION</scope>
</reference>
<dbReference type="PANTHER" id="PTHR15615:SF108">
    <property type="entry name" value="PROTEIN CNPPD1"/>
    <property type="match status" value="1"/>
</dbReference>
<dbReference type="GO" id="GO:0005634">
    <property type="term" value="C:nucleus"/>
    <property type="evidence" value="ECO:0007669"/>
    <property type="project" value="TreeGrafter"/>
</dbReference>
<reference evidence="3 4" key="2">
    <citation type="submission" date="2018-11" db="EMBL/GenBank/DDBJ databases">
        <authorList>
            <consortium name="Pathogen Informatics"/>
        </authorList>
    </citation>
    <scope>NUCLEOTIDE SEQUENCE [LARGE SCALE GENOMIC DNA]</scope>
</reference>
<dbReference type="EMBL" id="UYWX01005455">
    <property type="protein sequence ID" value="VDM25746.1"/>
    <property type="molecule type" value="Genomic_DNA"/>
</dbReference>
<gene>
    <name evidence="3" type="ORF">TTAC_LOCUS4837</name>
</gene>
<proteinExistence type="inferred from homology"/>
<evidence type="ECO:0000256" key="1">
    <source>
        <dbReference type="ARBA" id="ARBA00038508"/>
    </source>
</evidence>